<dbReference type="Pfam" id="PF04717">
    <property type="entry name" value="Phage_base_V"/>
    <property type="match status" value="1"/>
</dbReference>
<keyword evidence="3" id="KW-1185">Reference proteome</keyword>
<evidence type="ECO:0000313" key="3">
    <source>
        <dbReference type="Proteomes" id="UP000653127"/>
    </source>
</evidence>
<comment type="caution">
    <text evidence="2">The sequence shown here is derived from an EMBL/GenBank/DDBJ whole genome shotgun (WGS) entry which is preliminary data.</text>
</comment>
<reference evidence="2" key="1">
    <citation type="submission" date="2020-08" db="EMBL/GenBank/DDBJ databases">
        <title>Genome public.</title>
        <authorList>
            <person name="Liu C."/>
            <person name="Sun Q."/>
        </authorList>
    </citation>
    <scope>NUCLEOTIDE SEQUENCE</scope>
    <source>
        <strain evidence="2">NSJ-31</strain>
    </source>
</reference>
<accession>A0A926I3P8</accession>
<dbReference type="AlphaFoldDB" id="A0A926I3P8"/>
<organism evidence="2 3">
    <name type="scientific">Ligaoa zhengdingensis</name>
    <dbReference type="NCBI Taxonomy" id="2763658"/>
    <lineage>
        <taxon>Bacteria</taxon>
        <taxon>Bacillati</taxon>
        <taxon>Bacillota</taxon>
        <taxon>Clostridia</taxon>
        <taxon>Eubacteriales</taxon>
        <taxon>Oscillospiraceae</taxon>
        <taxon>Ligaoa</taxon>
    </lineage>
</organism>
<evidence type="ECO:0000313" key="2">
    <source>
        <dbReference type="EMBL" id="MBC8546574.1"/>
    </source>
</evidence>
<name>A0A926I3P8_9FIRM</name>
<dbReference type="InterPro" id="IPR006531">
    <property type="entry name" value="Gp5/Vgr_OB"/>
</dbReference>
<dbReference type="Gene3D" id="2.40.50.230">
    <property type="entry name" value="Gp5 N-terminal domain"/>
    <property type="match status" value="1"/>
</dbReference>
<dbReference type="RefSeq" id="WP_249282652.1">
    <property type="nucleotide sequence ID" value="NZ_JACRST010000007.1"/>
</dbReference>
<protein>
    <recommendedName>
        <fullName evidence="1">Gp5/Type VI secretion system Vgr protein OB-fold domain-containing protein</fullName>
    </recommendedName>
</protein>
<dbReference type="InterPro" id="IPR037026">
    <property type="entry name" value="Vgr_OB-fold_dom_sf"/>
</dbReference>
<dbReference type="Proteomes" id="UP000653127">
    <property type="component" value="Unassembled WGS sequence"/>
</dbReference>
<evidence type="ECO:0000259" key="1">
    <source>
        <dbReference type="Pfam" id="PF04717"/>
    </source>
</evidence>
<feature type="domain" description="Gp5/Type VI secretion system Vgr protein OB-fold" evidence="1">
    <location>
        <begin position="26"/>
        <end position="101"/>
    </location>
</feature>
<proteinExistence type="predicted"/>
<dbReference type="EMBL" id="JACRST010000007">
    <property type="protein sequence ID" value="MBC8546574.1"/>
    <property type="molecule type" value="Genomic_DNA"/>
</dbReference>
<sequence length="261" mass="27789">MNSSIADLLREGRQGVGLSGQIGSFVQGIVTENNDKNFPAMVKVEFTSWLSGKNICEWIPLLHPYAGAAYGRYLLPEIGDVVLVGFLGAAQTKPFVLGCFYPAGAKILSESFDEKNLKKRFITKGGVECTVSDEKDKQSVLLTTPKGLKFTIEDETEQVAVSDKDGKNLIRLDCKNGAIEITADKTIALKAGKCEITLDGQGGAIAIKGDKLALEAAQTAKLAGNQSLTLEGGMLKAEGKQTATLKGGTMTEISGQMLKLN</sequence>
<gene>
    <name evidence="2" type="ORF">H8711_06450</name>
</gene>
<dbReference type="SUPFAM" id="SSF69255">
    <property type="entry name" value="gp5 N-terminal domain-like"/>
    <property type="match status" value="1"/>
</dbReference>